<evidence type="ECO:0000313" key="2">
    <source>
        <dbReference type="EMBL" id="SVC83352.1"/>
    </source>
</evidence>
<keyword evidence="1" id="KW-0472">Membrane</keyword>
<reference evidence="2" key="1">
    <citation type="submission" date="2018-05" db="EMBL/GenBank/DDBJ databases">
        <authorList>
            <person name="Lanie J.A."/>
            <person name="Ng W.-L."/>
            <person name="Kazmierczak K.M."/>
            <person name="Andrzejewski T.M."/>
            <person name="Davidsen T.M."/>
            <person name="Wayne K.J."/>
            <person name="Tettelin H."/>
            <person name="Glass J.I."/>
            <person name="Rusch D."/>
            <person name="Podicherti R."/>
            <person name="Tsui H.-C.T."/>
            <person name="Winkler M.E."/>
        </authorList>
    </citation>
    <scope>NUCLEOTIDE SEQUENCE</scope>
</reference>
<gene>
    <name evidence="2" type="ORF">METZ01_LOCUS336206</name>
</gene>
<name>A0A382QFG3_9ZZZZ</name>
<organism evidence="2">
    <name type="scientific">marine metagenome</name>
    <dbReference type="NCBI Taxonomy" id="408172"/>
    <lineage>
        <taxon>unclassified sequences</taxon>
        <taxon>metagenomes</taxon>
        <taxon>ecological metagenomes</taxon>
    </lineage>
</organism>
<keyword evidence="1" id="KW-0812">Transmembrane</keyword>
<evidence type="ECO:0000256" key="1">
    <source>
        <dbReference type="SAM" id="Phobius"/>
    </source>
</evidence>
<keyword evidence="1" id="KW-1133">Transmembrane helix</keyword>
<proteinExistence type="predicted"/>
<sequence length="52" mass="5460">MLDFALVSVGAIMAGAIAKSFGIAEGFFFGGAVAYVLFVILGLVFKQLRGKF</sequence>
<feature type="transmembrane region" description="Helical" evidence="1">
    <location>
        <begin position="28"/>
        <end position="45"/>
    </location>
</feature>
<accession>A0A382QFG3</accession>
<dbReference type="AlphaFoldDB" id="A0A382QFG3"/>
<protein>
    <submittedName>
        <fullName evidence="2">Uncharacterized protein</fullName>
    </submittedName>
</protein>
<dbReference type="EMBL" id="UINC01113619">
    <property type="protein sequence ID" value="SVC83352.1"/>
    <property type="molecule type" value="Genomic_DNA"/>
</dbReference>